<dbReference type="AlphaFoldDB" id="B8BTT4"/>
<dbReference type="SUPFAM" id="SSF54631">
    <property type="entry name" value="CBS-domain pair"/>
    <property type="match status" value="1"/>
</dbReference>
<dbReference type="GeneID" id="7446475"/>
<dbReference type="InParanoid" id="B8BTT4"/>
<sequence>MKVAEYMTAAKEAQVAAPDTKLASIAKQLTENNVSCVVVIENIKPVGIITKTDITRAFARGVSADTLAESFMTSENLVCVNTGTQTDDIADMIQKEKIHHIVVVDGDGNFAGIASSWDIAREVSLDAKAFPYNRELWTKVE</sequence>
<dbReference type="Pfam" id="PF00571">
    <property type="entry name" value="CBS"/>
    <property type="match status" value="2"/>
</dbReference>
<evidence type="ECO:0000256" key="2">
    <source>
        <dbReference type="PROSITE-ProRule" id="PRU00703"/>
    </source>
</evidence>
<evidence type="ECO:0000256" key="1">
    <source>
        <dbReference type="ARBA" id="ARBA00023122"/>
    </source>
</evidence>
<gene>
    <name evidence="4" type="ORF">THAPSDRAFT_261272</name>
</gene>
<dbReference type="PANTHER" id="PTHR43080">
    <property type="entry name" value="CBS DOMAIN-CONTAINING PROTEIN CBSX3, MITOCHONDRIAL"/>
    <property type="match status" value="1"/>
</dbReference>
<keyword evidence="5" id="KW-1185">Reference proteome</keyword>
<dbReference type="OMA" id="DIADMIQ"/>
<dbReference type="EMBL" id="CM000639">
    <property type="protein sequence ID" value="EED95152.1"/>
    <property type="molecule type" value="Genomic_DNA"/>
</dbReference>
<evidence type="ECO:0000259" key="3">
    <source>
        <dbReference type="PROSITE" id="PS51371"/>
    </source>
</evidence>
<dbReference type="SMART" id="SM00116">
    <property type="entry name" value="CBS"/>
    <property type="match status" value="2"/>
</dbReference>
<dbReference type="KEGG" id="tps:THAPSDRAFT_261272"/>
<dbReference type="InterPro" id="IPR000644">
    <property type="entry name" value="CBS_dom"/>
</dbReference>
<dbReference type="InterPro" id="IPR051257">
    <property type="entry name" value="Diverse_CBS-Domain"/>
</dbReference>
<dbReference type="eggNOG" id="ENOG502STQU">
    <property type="taxonomic scope" value="Eukaryota"/>
</dbReference>
<organism evidence="4 5">
    <name type="scientific">Thalassiosira pseudonana</name>
    <name type="common">Marine diatom</name>
    <name type="synonym">Cyclotella nana</name>
    <dbReference type="NCBI Taxonomy" id="35128"/>
    <lineage>
        <taxon>Eukaryota</taxon>
        <taxon>Sar</taxon>
        <taxon>Stramenopiles</taxon>
        <taxon>Ochrophyta</taxon>
        <taxon>Bacillariophyta</taxon>
        <taxon>Coscinodiscophyceae</taxon>
        <taxon>Thalassiosirophycidae</taxon>
        <taxon>Thalassiosirales</taxon>
        <taxon>Thalassiosiraceae</taxon>
        <taxon>Thalassiosira</taxon>
    </lineage>
</organism>
<feature type="domain" description="CBS" evidence="3">
    <location>
        <begin position="72"/>
        <end position="130"/>
    </location>
</feature>
<dbReference type="PANTHER" id="PTHR43080:SF29">
    <property type="entry name" value="OS02G0818000 PROTEIN"/>
    <property type="match status" value="1"/>
</dbReference>
<reference evidence="4 5" key="2">
    <citation type="journal article" date="2008" name="Nature">
        <title>The Phaeodactylum genome reveals the evolutionary history of diatom genomes.</title>
        <authorList>
            <person name="Bowler C."/>
            <person name="Allen A.E."/>
            <person name="Badger J.H."/>
            <person name="Grimwood J."/>
            <person name="Jabbari K."/>
            <person name="Kuo A."/>
            <person name="Maheswari U."/>
            <person name="Martens C."/>
            <person name="Maumus F."/>
            <person name="Otillar R.P."/>
            <person name="Rayko E."/>
            <person name="Salamov A."/>
            <person name="Vandepoele K."/>
            <person name="Beszteri B."/>
            <person name="Gruber A."/>
            <person name="Heijde M."/>
            <person name="Katinka M."/>
            <person name="Mock T."/>
            <person name="Valentin K."/>
            <person name="Verret F."/>
            <person name="Berges J.A."/>
            <person name="Brownlee C."/>
            <person name="Cadoret J.P."/>
            <person name="Chiovitti A."/>
            <person name="Choi C.J."/>
            <person name="Coesel S."/>
            <person name="De Martino A."/>
            <person name="Detter J.C."/>
            <person name="Durkin C."/>
            <person name="Falciatore A."/>
            <person name="Fournet J."/>
            <person name="Haruta M."/>
            <person name="Huysman M.J."/>
            <person name="Jenkins B.D."/>
            <person name="Jiroutova K."/>
            <person name="Jorgensen R.E."/>
            <person name="Joubert Y."/>
            <person name="Kaplan A."/>
            <person name="Kroger N."/>
            <person name="Kroth P.G."/>
            <person name="La Roche J."/>
            <person name="Lindquist E."/>
            <person name="Lommer M."/>
            <person name="Martin-Jezequel V."/>
            <person name="Lopez P.J."/>
            <person name="Lucas S."/>
            <person name="Mangogna M."/>
            <person name="McGinnis K."/>
            <person name="Medlin L.K."/>
            <person name="Montsant A."/>
            <person name="Oudot-Le Secq M.P."/>
            <person name="Napoli C."/>
            <person name="Obornik M."/>
            <person name="Parker M.S."/>
            <person name="Petit J.L."/>
            <person name="Porcel B.M."/>
            <person name="Poulsen N."/>
            <person name="Robison M."/>
            <person name="Rychlewski L."/>
            <person name="Rynearson T.A."/>
            <person name="Schmutz J."/>
            <person name="Shapiro H."/>
            <person name="Siaut M."/>
            <person name="Stanley M."/>
            <person name="Sussman M.R."/>
            <person name="Taylor A.R."/>
            <person name="Vardi A."/>
            <person name="von Dassow P."/>
            <person name="Vyverman W."/>
            <person name="Willis A."/>
            <person name="Wyrwicz L.S."/>
            <person name="Rokhsar D.S."/>
            <person name="Weissenbach J."/>
            <person name="Armbrust E.V."/>
            <person name="Green B.R."/>
            <person name="Van de Peer Y."/>
            <person name="Grigoriev I.V."/>
        </authorList>
    </citation>
    <scope>NUCLEOTIDE SEQUENCE [LARGE SCALE GENOMIC DNA]</scope>
    <source>
        <strain evidence="4 5">CCMP1335</strain>
    </source>
</reference>
<dbReference type="PaxDb" id="35128-Thaps261272"/>
<dbReference type="Gene3D" id="3.10.580.10">
    <property type="entry name" value="CBS-domain"/>
    <property type="match status" value="1"/>
</dbReference>
<name>B8BTT4_THAPS</name>
<dbReference type="Proteomes" id="UP000001449">
    <property type="component" value="Chromosome 2"/>
</dbReference>
<evidence type="ECO:0000313" key="5">
    <source>
        <dbReference type="Proteomes" id="UP000001449"/>
    </source>
</evidence>
<dbReference type="HOGENOM" id="CLU_040681_11_0_1"/>
<reference evidence="4 5" key="1">
    <citation type="journal article" date="2004" name="Science">
        <title>The genome of the diatom Thalassiosira pseudonana: ecology, evolution, and metabolism.</title>
        <authorList>
            <person name="Armbrust E.V."/>
            <person name="Berges J.A."/>
            <person name="Bowler C."/>
            <person name="Green B.R."/>
            <person name="Martinez D."/>
            <person name="Putnam N.H."/>
            <person name="Zhou S."/>
            <person name="Allen A.E."/>
            <person name="Apt K.E."/>
            <person name="Bechner M."/>
            <person name="Brzezinski M.A."/>
            <person name="Chaal B.K."/>
            <person name="Chiovitti A."/>
            <person name="Davis A.K."/>
            <person name="Demarest M.S."/>
            <person name="Detter J.C."/>
            <person name="Glavina T."/>
            <person name="Goodstein D."/>
            <person name="Hadi M.Z."/>
            <person name="Hellsten U."/>
            <person name="Hildebrand M."/>
            <person name="Jenkins B.D."/>
            <person name="Jurka J."/>
            <person name="Kapitonov V.V."/>
            <person name="Kroger N."/>
            <person name="Lau W.W."/>
            <person name="Lane T.W."/>
            <person name="Larimer F.W."/>
            <person name="Lippmeier J.C."/>
            <person name="Lucas S."/>
            <person name="Medina M."/>
            <person name="Montsant A."/>
            <person name="Obornik M."/>
            <person name="Parker M.S."/>
            <person name="Palenik B."/>
            <person name="Pazour G.J."/>
            <person name="Richardson P.M."/>
            <person name="Rynearson T.A."/>
            <person name="Saito M.A."/>
            <person name="Schwartz D.C."/>
            <person name="Thamatrakoln K."/>
            <person name="Valentin K."/>
            <person name="Vardi A."/>
            <person name="Wilkerson F.P."/>
            <person name="Rokhsar D.S."/>
        </authorList>
    </citation>
    <scope>NUCLEOTIDE SEQUENCE [LARGE SCALE GENOMIC DNA]</scope>
    <source>
        <strain evidence="4 5">CCMP1335</strain>
    </source>
</reference>
<dbReference type="RefSeq" id="XP_002287709.1">
    <property type="nucleotide sequence ID" value="XM_002287673.1"/>
</dbReference>
<protein>
    <recommendedName>
        <fullName evidence="3">CBS domain-containing protein</fullName>
    </recommendedName>
</protein>
<dbReference type="PROSITE" id="PS51371">
    <property type="entry name" value="CBS"/>
    <property type="match status" value="2"/>
</dbReference>
<evidence type="ECO:0000313" key="4">
    <source>
        <dbReference type="EMBL" id="EED95152.1"/>
    </source>
</evidence>
<feature type="domain" description="CBS" evidence="3">
    <location>
        <begin position="7"/>
        <end position="66"/>
    </location>
</feature>
<keyword evidence="1 2" id="KW-0129">CBS domain</keyword>
<dbReference type="InterPro" id="IPR046342">
    <property type="entry name" value="CBS_dom_sf"/>
</dbReference>
<proteinExistence type="predicted"/>
<accession>B8BTT4</accession>